<feature type="compositionally biased region" description="Basic and acidic residues" evidence="1">
    <location>
        <begin position="440"/>
        <end position="469"/>
    </location>
</feature>
<feature type="region of interest" description="Disordered" evidence="1">
    <location>
        <begin position="38"/>
        <end position="58"/>
    </location>
</feature>
<feature type="compositionally biased region" description="Polar residues" evidence="1">
    <location>
        <begin position="129"/>
        <end position="152"/>
    </location>
</feature>
<feature type="compositionally biased region" description="Polar residues" evidence="1">
    <location>
        <begin position="207"/>
        <end position="224"/>
    </location>
</feature>
<name>A0A4Y7QMP3_9AGAM</name>
<dbReference type="Proteomes" id="UP000294933">
    <property type="component" value="Unassembled WGS sequence"/>
</dbReference>
<organism evidence="2 3">
    <name type="scientific">Rickenella mellea</name>
    <dbReference type="NCBI Taxonomy" id="50990"/>
    <lineage>
        <taxon>Eukaryota</taxon>
        <taxon>Fungi</taxon>
        <taxon>Dikarya</taxon>
        <taxon>Basidiomycota</taxon>
        <taxon>Agaricomycotina</taxon>
        <taxon>Agaricomycetes</taxon>
        <taxon>Hymenochaetales</taxon>
        <taxon>Rickenellaceae</taxon>
        <taxon>Rickenella</taxon>
    </lineage>
</organism>
<feature type="region of interest" description="Disordered" evidence="1">
    <location>
        <begin position="72"/>
        <end position="91"/>
    </location>
</feature>
<keyword evidence="3" id="KW-1185">Reference proteome</keyword>
<dbReference type="AlphaFoldDB" id="A0A4Y7QMP3"/>
<dbReference type="STRING" id="50990.A0A4Y7QMP3"/>
<dbReference type="OrthoDB" id="2504266at2759"/>
<protein>
    <submittedName>
        <fullName evidence="2">Uncharacterized protein</fullName>
    </submittedName>
</protein>
<feature type="compositionally biased region" description="Polar residues" evidence="1">
    <location>
        <begin position="830"/>
        <end position="854"/>
    </location>
</feature>
<feature type="compositionally biased region" description="Polar residues" evidence="1">
    <location>
        <begin position="509"/>
        <end position="536"/>
    </location>
</feature>
<feature type="region of interest" description="Disordered" evidence="1">
    <location>
        <begin position="599"/>
        <end position="621"/>
    </location>
</feature>
<feature type="region of interest" description="Disordered" evidence="1">
    <location>
        <begin position="98"/>
        <end position="566"/>
    </location>
</feature>
<feature type="compositionally biased region" description="Basic and acidic residues" evidence="1">
    <location>
        <begin position="384"/>
        <end position="406"/>
    </location>
</feature>
<reference evidence="2 3" key="1">
    <citation type="submission" date="2018-06" db="EMBL/GenBank/DDBJ databases">
        <title>A transcriptomic atlas of mushroom development highlights an independent origin of complex multicellularity.</title>
        <authorList>
            <consortium name="DOE Joint Genome Institute"/>
            <person name="Krizsan K."/>
            <person name="Almasi E."/>
            <person name="Merenyi Z."/>
            <person name="Sahu N."/>
            <person name="Viragh M."/>
            <person name="Koszo T."/>
            <person name="Mondo S."/>
            <person name="Kiss B."/>
            <person name="Balint B."/>
            <person name="Kues U."/>
            <person name="Barry K."/>
            <person name="Hegedus J.C."/>
            <person name="Henrissat B."/>
            <person name="Johnson J."/>
            <person name="Lipzen A."/>
            <person name="Ohm R."/>
            <person name="Nagy I."/>
            <person name="Pangilinan J."/>
            <person name="Yan J."/>
            <person name="Xiong Y."/>
            <person name="Grigoriev I.V."/>
            <person name="Hibbett D.S."/>
            <person name="Nagy L.G."/>
        </authorList>
    </citation>
    <scope>NUCLEOTIDE SEQUENCE [LARGE SCALE GENOMIC DNA]</scope>
    <source>
        <strain evidence="2 3">SZMC22713</strain>
    </source>
</reference>
<evidence type="ECO:0000256" key="1">
    <source>
        <dbReference type="SAM" id="MobiDB-lite"/>
    </source>
</evidence>
<sequence length="1213" mass="132508">MLTADNSHPHSDLEAVPNDSQTLVDELENAISAVSLQPHNVADAHPTANDGNTERPNRRLIVYTRRQALRLSQSPLVKPPDGMPPLKDWFGESNEHNLVANKRDADPSGSPVNPRERRYRRENDDGDSSSRSFRNTLTQPSQMGNFKHQSIRGSERDRDRERDAERDLRTLSDKYDRERGRVDRLGLPANSTLIRNRDREPAPHLPTGTTNRAASAQSTESVGSPSVRRDTTAKKRNGESSEDWRRGAEPPRSERDYSRRERDEQGRPRSRVRDGSRQRASPPLSRRERERDDTRKDRERDRERFGDADEDPRRWRDDGKRDERVTQRREKERKDKGGRAERDNDSGRTGEKGVEKDVEGGRDRDGWTVEERDSRGGKRSQRDRRRDGGPDEKDDRKEREKEKEPAWMETYVPPSTNGGILGGILGGQGADGEVDSIQAWKKDMKRREMKGKPEAGESPKDTVSDDRPSDSSSQPLDEIQLFKLMMKREEHKRHVHPDESTDDQGLLHASSTPESANISSTTIKATENESVSTSRSIPGLIDAPNAISTSPPHDNAPPTAPDSLLKLFATVEGSSFSPDGPPKPSNVDVGVRKTSRLFSKPLSEHNDPSVDGGQGISSPVAQFEPPRQSRLLALGSKVSPQIPQQAPSETFWSGSQMISAPMATQQNSHRQVKLPTGIPPPGNPDMLNRFGQGMYTKPSQQTMDGDGVHSMRAFPQVDHHMSSIQPTDAFPDGGHSSSIIDRLAYSSHVDSPQQVGDARVMSNSTPPTAGSLTQTVNHASTFDGQAGTTSANFAMGKGSRFAKFFDDKSKIGASALGDGRGQPAVGGAPSATTSPRQENPAFNTMPNMSTSGVSNGRNFGDILAMLNNSAQRSHQGNVHPAAMNGLNHGASNITSVHHHQLQQQQQQQQNILHNQLAQASSNLRHDPMFDVDDGRFSADGMVPGLRPGPVPAPRSRESSGGTIFHGQFDETIQFNPARLPPQQRNVDQLYSNPIPVQFSQQGIGAGRGGVPQFQQVPFRGGPSPTGNFNPHQSAQHRLPPGLANLGARPPHEPSQYIGLGMNSQVIHGGLQSNNVPPPYPQFQGNGQGFAGNPQPSLRGPPVGLTHLANPQSSALNGANTSGVEYRGQPAPLHASLVGGNGPTRGGTVYNPHQGLGSVQGAPVVGIRQQQNLPQHMMQQMLPPQMQPPHGFAGTQHNQSDLMALLMGGASHRE</sequence>
<feature type="compositionally biased region" description="Basic and acidic residues" evidence="1">
    <location>
        <begin position="227"/>
        <end position="277"/>
    </location>
</feature>
<feature type="region of interest" description="Disordered" evidence="1">
    <location>
        <begin position="1"/>
        <end position="24"/>
    </location>
</feature>
<feature type="compositionally biased region" description="Gly residues" evidence="1">
    <location>
        <begin position="419"/>
        <end position="430"/>
    </location>
</feature>
<dbReference type="EMBL" id="ML170157">
    <property type="protein sequence ID" value="TDL28665.1"/>
    <property type="molecule type" value="Genomic_DNA"/>
</dbReference>
<feature type="region of interest" description="Disordered" evidence="1">
    <location>
        <begin position="814"/>
        <end position="854"/>
    </location>
</feature>
<accession>A0A4Y7QMP3</accession>
<evidence type="ECO:0000313" key="3">
    <source>
        <dbReference type="Proteomes" id="UP000294933"/>
    </source>
</evidence>
<proteinExistence type="predicted"/>
<feature type="compositionally biased region" description="Basic and acidic residues" evidence="1">
    <location>
        <begin position="285"/>
        <end position="376"/>
    </location>
</feature>
<feature type="compositionally biased region" description="Polar residues" evidence="1">
    <location>
        <begin position="1108"/>
        <end position="1118"/>
    </location>
</feature>
<dbReference type="VEuPathDB" id="FungiDB:BD410DRAFT_781186"/>
<gene>
    <name evidence="2" type="ORF">BD410DRAFT_781186</name>
</gene>
<feature type="compositionally biased region" description="Basic and acidic residues" evidence="1">
    <location>
        <begin position="114"/>
        <end position="123"/>
    </location>
</feature>
<feature type="region of interest" description="Disordered" evidence="1">
    <location>
        <begin position="1086"/>
        <end position="1118"/>
    </location>
</feature>
<feature type="compositionally biased region" description="Basic and acidic residues" evidence="1">
    <location>
        <begin position="153"/>
        <end position="184"/>
    </location>
</feature>
<evidence type="ECO:0000313" key="2">
    <source>
        <dbReference type="EMBL" id="TDL28665.1"/>
    </source>
</evidence>